<evidence type="ECO:0000313" key="2">
    <source>
        <dbReference type="Proteomes" id="UP000796761"/>
    </source>
</evidence>
<evidence type="ECO:0000313" key="1">
    <source>
        <dbReference type="EMBL" id="TRZ23212.1"/>
    </source>
</evidence>
<organism evidence="1 2">
    <name type="scientific">Zosterops borbonicus</name>
    <dbReference type="NCBI Taxonomy" id="364589"/>
    <lineage>
        <taxon>Eukaryota</taxon>
        <taxon>Metazoa</taxon>
        <taxon>Chordata</taxon>
        <taxon>Craniata</taxon>
        <taxon>Vertebrata</taxon>
        <taxon>Euteleostomi</taxon>
        <taxon>Archelosauria</taxon>
        <taxon>Archosauria</taxon>
        <taxon>Dinosauria</taxon>
        <taxon>Saurischia</taxon>
        <taxon>Theropoda</taxon>
        <taxon>Coelurosauria</taxon>
        <taxon>Aves</taxon>
        <taxon>Neognathae</taxon>
        <taxon>Neoaves</taxon>
        <taxon>Telluraves</taxon>
        <taxon>Australaves</taxon>
        <taxon>Passeriformes</taxon>
        <taxon>Sylvioidea</taxon>
        <taxon>Zosteropidae</taxon>
        <taxon>Zosterops</taxon>
    </lineage>
</organism>
<proteinExistence type="predicted"/>
<accession>A0A8K1GSF5</accession>
<gene>
    <name evidence="1" type="ORF">HGM15179_003913</name>
</gene>
<dbReference type="EMBL" id="SWJQ01000081">
    <property type="protein sequence ID" value="TRZ23212.1"/>
    <property type="molecule type" value="Genomic_DNA"/>
</dbReference>
<name>A0A8K1GSF5_9PASS</name>
<protein>
    <submittedName>
        <fullName evidence="1">Uncharacterized protein</fullName>
    </submittedName>
</protein>
<reference evidence="1" key="1">
    <citation type="submission" date="2019-04" db="EMBL/GenBank/DDBJ databases">
        <title>Genome assembly of Zosterops borbonicus 15179.</title>
        <authorList>
            <person name="Leroy T."/>
            <person name="Anselmetti Y."/>
            <person name="Tilak M.-K."/>
            <person name="Nabholz B."/>
        </authorList>
    </citation>
    <scope>NUCLEOTIDE SEQUENCE</scope>
    <source>
        <strain evidence="1">HGM_15179</strain>
        <tissue evidence="1">Muscle</tissue>
    </source>
</reference>
<dbReference type="AlphaFoldDB" id="A0A8K1GSF5"/>
<sequence length="189" mass="21816">MPSLPGLLCPSGLAANRSVKQPPKPNKVCPLEVMYQNEARLSVPSRHAQIRQECSCDGYRRKEYREVPCLGKVSCTRMRHVSVYHPDMHKSGRNVPVMATEERNTKKYHALERLLHSEYIRLTPPQSLMSPTVFLRLVYDERMAVIRAGFGINGLHLWSQDAHIFYKDDDHMLLQSTVILNLQQLYIFI</sequence>
<dbReference type="Proteomes" id="UP000796761">
    <property type="component" value="Unassembled WGS sequence"/>
</dbReference>
<keyword evidence="2" id="KW-1185">Reference proteome</keyword>
<comment type="caution">
    <text evidence="1">The sequence shown here is derived from an EMBL/GenBank/DDBJ whole genome shotgun (WGS) entry which is preliminary data.</text>
</comment>